<keyword evidence="3" id="KW-1185">Reference proteome</keyword>
<evidence type="ECO:0000313" key="2">
    <source>
        <dbReference type="EMBL" id="KAH8025490.1"/>
    </source>
</evidence>
<name>A0A9J6DUJ3_RHIMP</name>
<sequence length="342" mass="37669">MTTDTQRGKPTPVRARSPPAPKRRLLSRLPPEDYKIVLRPQDSLHLADLGQARPSEVLCAADSTHPQSFTPTRFGRIRPTDNTITVSTPDVNSIIAYLNITQLKIADRSCAMSVYASAPDNTVTGIIINAQSFESNDQIFNKLRTRNPTIDISNPGPEVEDMLRELLSGQTKIAQEITGLSSRVASFEERLTEIELSVASITDVAPRVSELEKAVADIRKIVSKLDHKNDDLENKSRRNNLLIYGLTENSGETSDELLETVTGLITSKLDVKCGDIERCHRLGERVRVLAADHLILIGIKNFTGETAETIEVCAQTSGPFGDLRQIYLKLKNLSSEPEVGGN</sequence>
<dbReference type="AlphaFoldDB" id="A0A9J6DUJ3"/>
<organism evidence="2 3">
    <name type="scientific">Rhipicephalus microplus</name>
    <name type="common">Cattle tick</name>
    <name type="synonym">Boophilus microplus</name>
    <dbReference type="NCBI Taxonomy" id="6941"/>
    <lineage>
        <taxon>Eukaryota</taxon>
        <taxon>Metazoa</taxon>
        <taxon>Ecdysozoa</taxon>
        <taxon>Arthropoda</taxon>
        <taxon>Chelicerata</taxon>
        <taxon>Arachnida</taxon>
        <taxon>Acari</taxon>
        <taxon>Parasitiformes</taxon>
        <taxon>Ixodida</taxon>
        <taxon>Ixodoidea</taxon>
        <taxon>Ixodidae</taxon>
        <taxon>Rhipicephalinae</taxon>
        <taxon>Rhipicephalus</taxon>
        <taxon>Boophilus</taxon>
    </lineage>
</organism>
<gene>
    <name evidence="2" type="ORF">HPB51_008976</name>
</gene>
<protein>
    <submittedName>
        <fullName evidence="2">Uncharacterized protein</fullName>
    </submittedName>
</protein>
<evidence type="ECO:0000313" key="3">
    <source>
        <dbReference type="Proteomes" id="UP000821866"/>
    </source>
</evidence>
<proteinExistence type="predicted"/>
<comment type="caution">
    <text evidence="2">The sequence shown here is derived from an EMBL/GenBank/DDBJ whole genome shotgun (WGS) entry which is preliminary data.</text>
</comment>
<reference evidence="2" key="2">
    <citation type="submission" date="2021-09" db="EMBL/GenBank/DDBJ databases">
        <authorList>
            <person name="Jia N."/>
            <person name="Wang J."/>
            <person name="Shi W."/>
            <person name="Du L."/>
            <person name="Sun Y."/>
            <person name="Zhan W."/>
            <person name="Jiang J."/>
            <person name="Wang Q."/>
            <person name="Zhang B."/>
            <person name="Ji P."/>
            <person name="Sakyi L.B."/>
            <person name="Cui X."/>
            <person name="Yuan T."/>
            <person name="Jiang B."/>
            <person name="Yang W."/>
            <person name="Lam T.T.-Y."/>
            <person name="Chang Q."/>
            <person name="Ding S."/>
            <person name="Wang X."/>
            <person name="Zhu J."/>
            <person name="Ruan X."/>
            <person name="Zhao L."/>
            <person name="Wei J."/>
            <person name="Que T."/>
            <person name="Du C."/>
            <person name="Cheng J."/>
            <person name="Dai P."/>
            <person name="Han X."/>
            <person name="Huang E."/>
            <person name="Gao Y."/>
            <person name="Liu J."/>
            <person name="Shao H."/>
            <person name="Ye R."/>
            <person name="Li L."/>
            <person name="Wei W."/>
            <person name="Wang X."/>
            <person name="Wang C."/>
            <person name="Huo Q."/>
            <person name="Li W."/>
            <person name="Guo W."/>
            <person name="Chen H."/>
            <person name="Chen S."/>
            <person name="Zhou L."/>
            <person name="Zhou L."/>
            <person name="Ni X."/>
            <person name="Tian J."/>
            <person name="Zhou Y."/>
            <person name="Sheng Y."/>
            <person name="Liu T."/>
            <person name="Pan Y."/>
            <person name="Xia L."/>
            <person name="Li J."/>
            <person name="Zhao F."/>
            <person name="Cao W."/>
        </authorList>
    </citation>
    <scope>NUCLEOTIDE SEQUENCE</scope>
    <source>
        <strain evidence="2">Rmic-2018</strain>
        <tissue evidence="2">Larvae</tissue>
    </source>
</reference>
<evidence type="ECO:0000256" key="1">
    <source>
        <dbReference type="SAM" id="MobiDB-lite"/>
    </source>
</evidence>
<reference evidence="2" key="1">
    <citation type="journal article" date="2020" name="Cell">
        <title>Large-Scale Comparative Analyses of Tick Genomes Elucidate Their Genetic Diversity and Vector Capacities.</title>
        <authorList>
            <consortium name="Tick Genome and Microbiome Consortium (TIGMIC)"/>
            <person name="Jia N."/>
            <person name="Wang J."/>
            <person name="Shi W."/>
            <person name="Du L."/>
            <person name="Sun Y."/>
            <person name="Zhan W."/>
            <person name="Jiang J.F."/>
            <person name="Wang Q."/>
            <person name="Zhang B."/>
            <person name="Ji P."/>
            <person name="Bell-Sakyi L."/>
            <person name="Cui X.M."/>
            <person name="Yuan T.T."/>
            <person name="Jiang B.G."/>
            <person name="Yang W.F."/>
            <person name="Lam T.T."/>
            <person name="Chang Q.C."/>
            <person name="Ding S.J."/>
            <person name="Wang X.J."/>
            <person name="Zhu J.G."/>
            <person name="Ruan X.D."/>
            <person name="Zhao L."/>
            <person name="Wei J.T."/>
            <person name="Ye R.Z."/>
            <person name="Que T.C."/>
            <person name="Du C.H."/>
            <person name="Zhou Y.H."/>
            <person name="Cheng J.X."/>
            <person name="Dai P.F."/>
            <person name="Guo W.B."/>
            <person name="Han X.H."/>
            <person name="Huang E.J."/>
            <person name="Li L.F."/>
            <person name="Wei W."/>
            <person name="Gao Y.C."/>
            <person name="Liu J.Z."/>
            <person name="Shao H.Z."/>
            <person name="Wang X."/>
            <person name="Wang C.C."/>
            <person name="Yang T.C."/>
            <person name="Huo Q.B."/>
            <person name="Li W."/>
            <person name="Chen H.Y."/>
            <person name="Chen S.E."/>
            <person name="Zhou L.G."/>
            <person name="Ni X.B."/>
            <person name="Tian J.H."/>
            <person name="Sheng Y."/>
            <person name="Liu T."/>
            <person name="Pan Y.S."/>
            <person name="Xia L.Y."/>
            <person name="Li J."/>
            <person name="Zhao F."/>
            <person name="Cao W.C."/>
        </authorList>
    </citation>
    <scope>NUCLEOTIDE SEQUENCE</scope>
    <source>
        <strain evidence="2">Rmic-2018</strain>
    </source>
</reference>
<dbReference type="Proteomes" id="UP000821866">
    <property type="component" value="Unassembled WGS sequence"/>
</dbReference>
<accession>A0A9J6DUJ3</accession>
<dbReference type="EMBL" id="JABSTU010000007">
    <property type="protein sequence ID" value="KAH8025490.1"/>
    <property type="molecule type" value="Genomic_DNA"/>
</dbReference>
<feature type="region of interest" description="Disordered" evidence="1">
    <location>
        <begin position="1"/>
        <end position="26"/>
    </location>
</feature>